<dbReference type="InterPro" id="IPR005067">
    <property type="entry name" value="Fatty_acid_desaturase-2"/>
</dbReference>
<evidence type="ECO:0000256" key="10">
    <source>
        <dbReference type="ARBA" id="ARBA00023160"/>
    </source>
</evidence>
<evidence type="ECO:0000313" key="12">
    <source>
        <dbReference type="EMBL" id="OEJ30106.1"/>
    </source>
</evidence>
<feature type="binding site" evidence="11">
    <location>
        <position position="197"/>
    </location>
    <ligand>
        <name>Fe cation</name>
        <dbReference type="ChEBI" id="CHEBI:24875"/>
        <label>2</label>
    </ligand>
</feature>
<gene>
    <name evidence="12" type="ORF">BGK67_00815</name>
</gene>
<evidence type="ECO:0000256" key="8">
    <source>
        <dbReference type="ARBA" id="ARBA00023004"/>
    </source>
</evidence>
<reference evidence="12 13" key="1">
    <citation type="submission" date="2016-08" db="EMBL/GenBank/DDBJ databases">
        <title>The complete genome of Streptomyces subrutilus 10-1-1.</title>
        <authorList>
            <person name="Chen X."/>
        </authorList>
    </citation>
    <scope>NUCLEOTIDE SEQUENCE [LARGE SCALE GENOMIC DNA]</scope>
    <source>
        <strain evidence="12 13">10-1-1</strain>
    </source>
</reference>
<dbReference type="OrthoDB" id="9772881at2"/>
<comment type="similarity">
    <text evidence="2">Belongs to the fatty acid desaturase type 2 family.</text>
</comment>
<comment type="cofactor">
    <cofactor evidence="1">
        <name>Fe(2+)</name>
        <dbReference type="ChEBI" id="CHEBI:29033"/>
    </cofactor>
</comment>
<dbReference type="PIRSF" id="PIRSF000346">
    <property type="entry name" value="Dlt9_acylACP_des"/>
    <property type="match status" value="1"/>
</dbReference>
<keyword evidence="13" id="KW-1185">Reference proteome</keyword>
<evidence type="ECO:0000256" key="2">
    <source>
        <dbReference type="ARBA" id="ARBA00008749"/>
    </source>
</evidence>
<dbReference type="InterPro" id="IPR012348">
    <property type="entry name" value="RNR-like"/>
</dbReference>
<feature type="binding site" evidence="11">
    <location>
        <position position="111"/>
    </location>
    <ligand>
        <name>Fe cation</name>
        <dbReference type="ChEBI" id="CHEBI:24875"/>
        <label>2</label>
    </ligand>
</feature>
<dbReference type="Proteomes" id="UP000095705">
    <property type="component" value="Unassembled WGS sequence"/>
</dbReference>
<dbReference type="GO" id="GO:0006633">
    <property type="term" value="P:fatty acid biosynthetic process"/>
    <property type="evidence" value="ECO:0007669"/>
    <property type="project" value="UniProtKB-KW"/>
</dbReference>
<dbReference type="PANTHER" id="PTHR31155">
    <property type="entry name" value="ACYL- ACYL-CARRIER-PROTEIN DESATURASE-RELATED"/>
    <property type="match status" value="1"/>
</dbReference>
<keyword evidence="7" id="KW-0560">Oxidoreductase</keyword>
<feature type="binding site" evidence="11">
    <location>
        <position position="164"/>
    </location>
    <ligand>
        <name>Fe cation</name>
        <dbReference type="ChEBI" id="CHEBI:24875"/>
        <label>2</label>
    </ligand>
</feature>
<evidence type="ECO:0000256" key="5">
    <source>
        <dbReference type="ARBA" id="ARBA00022723"/>
    </source>
</evidence>
<feature type="binding site" evidence="11">
    <location>
        <position position="111"/>
    </location>
    <ligand>
        <name>Fe cation</name>
        <dbReference type="ChEBI" id="CHEBI:24875"/>
        <label>1</label>
    </ligand>
</feature>
<feature type="binding site" evidence="11">
    <location>
        <position position="194"/>
    </location>
    <ligand>
        <name>Fe cation</name>
        <dbReference type="ChEBI" id="CHEBI:24875"/>
        <label>2</label>
    </ligand>
</feature>
<comment type="subunit">
    <text evidence="3">Homodimer.</text>
</comment>
<evidence type="ECO:0000256" key="11">
    <source>
        <dbReference type="PIRSR" id="PIRSR000346-1"/>
    </source>
</evidence>
<dbReference type="InterPro" id="IPR009078">
    <property type="entry name" value="Ferritin-like_SF"/>
</dbReference>
<feature type="binding site" evidence="11">
    <location>
        <position position="80"/>
    </location>
    <ligand>
        <name>Fe cation</name>
        <dbReference type="ChEBI" id="CHEBI:24875"/>
        <label>1</label>
    </ligand>
</feature>
<dbReference type="GO" id="GO:0045300">
    <property type="term" value="F:stearoyl-[ACP] desaturase activity"/>
    <property type="evidence" value="ECO:0007669"/>
    <property type="project" value="InterPro"/>
</dbReference>
<comment type="cofactor">
    <cofactor evidence="11">
        <name>Fe cation</name>
        <dbReference type="ChEBI" id="CHEBI:24875"/>
    </cofactor>
    <text evidence="11">Binds 2 iron ions per subunit.</text>
</comment>
<keyword evidence="10" id="KW-0275">Fatty acid biosynthesis</keyword>
<dbReference type="EMBL" id="MEHK01000001">
    <property type="protein sequence ID" value="OEJ30106.1"/>
    <property type="molecule type" value="Genomic_DNA"/>
</dbReference>
<dbReference type="AlphaFoldDB" id="A0A1E5PKK9"/>
<keyword evidence="6" id="KW-0276">Fatty acid metabolism</keyword>
<evidence type="ECO:0000256" key="4">
    <source>
        <dbReference type="ARBA" id="ARBA00022516"/>
    </source>
</evidence>
<dbReference type="GO" id="GO:0046872">
    <property type="term" value="F:metal ion binding"/>
    <property type="evidence" value="ECO:0007669"/>
    <property type="project" value="UniProtKB-KW"/>
</dbReference>
<evidence type="ECO:0000256" key="9">
    <source>
        <dbReference type="ARBA" id="ARBA00023098"/>
    </source>
</evidence>
<sequence length="316" mass="35171">MDHYQAPRRDISLLRELEPVVAKAVDAHLESADDWYPHEYTPWSRGADFDGVLGGTPWEPEQGTLAKAARDGLVHNLLSEDNLPSYHRVIAELFTRDGAWGTWVNRWTVEEGRHSIAIRDYLMVTRAVDPVALENDRTAHVQNGWGMDYGDDVLASLVYVTFQELGTRVSYRNIKLQCGDVACEAMLNRIAKDENRHMLFYRTVLSAAMDLHPDRTVRAVADVAASIRAPGHGAPGYARLAQSMARSGIYSPVTHYEEVLQPIVRFLGIFDASGLRPDGEQAREELAAVLEHSAGQAARFTRIFESSAPSNPAPVH</sequence>
<dbReference type="GO" id="GO:0005829">
    <property type="term" value="C:cytosol"/>
    <property type="evidence" value="ECO:0007669"/>
    <property type="project" value="TreeGrafter"/>
</dbReference>
<protein>
    <submittedName>
        <fullName evidence="12">Acyl-ACP desaturase</fullName>
    </submittedName>
</protein>
<keyword evidence="9" id="KW-0443">Lipid metabolism</keyword>
<comment type="caution">
    <text evidence="12">The sequence shown here is derived from an EMBL/GenBank/DDBJ whole genome shotgun (WGS) entry which is preliminary data.</text>
</comment>
<keyword evidence="8 11" id="KW-0408">Iron</keyword>
<dbReference type="Gene3D" id="1.10.620.20">
    <property type="entry name" value="Ribonucleotide Reductase, subunit A"/>
    <property type="match status" value="1"/>
</dbReference>
<evidence type="ECO:0000256" key="3">
    <source>
        <dbReference type="ARBA" id="ARBA00011738"/>
    </source>
</evidence>
<dbReference type="PANTHER" id="PTHR31155:SF9">
    <property type="entry name" value="STEAROYL-[ACYL-CARRIER-PROTEIN] 9-DESATURASE 7, CHLOROPLASTIC"/>
    <property type="match status" value="1"/>
</dbReference>
<feature type="binding site" evidence="11">
    <location>
        <position position="194"/>
    </location>
    <ligand>
        <name>Fe cation</name>
        <dbReference type="ChEBI" id="CHEBI:24875"/>
        <label>1</label>
    </ligand>
</feature>
<name>A0A1E5PKK9_9ACTN</name>
<accession>A0A1E5PKK9</accession>
<dbReference type="CDD" id="cd01050">
    <property type="entry name" value="Acyl_ACP_Desat"/>
    <property type="match status" value="1"/>
</dbReference>
<dbReference type="SUPFAM" id="SSF47240">
    <property type="entry name" value="Ferritin-like"/>
    <property type="match status" value="1"/>
</dbReference>
<evidence type="ECO:0000256" key="7">
    <source>
        <dbReference type="ARBA" id="ARBA00023002"/>
    </source>
</evidence>
<keyword evidence="5 11" id="KW-0479">Metal-binding</keyword>
<evidence type="ECO:0000256" key="6">
    <source>
        <dbReference type="ARBA" id="ARBA00022832"/>
    </source>
</evidence>
<proteinExistence type="inferred from homology"/>
<organism evidence="12 13">
    <name type="scientific">Streptomyces subrutilus</name>
    <dbReference type="NCBI Taxonomy" id="36818"/>
    <lineage>
        <taxon>Bacteria</taxon>
        <taxon>Bacillati</taxon>
        <taxon>Actinomycetota</taxon>
        <taxon>Actinomycetes</taxon>
        <taxon>Kitasatosporales</taxon>
        <taxon>Streptomycetaceae</taxon>
        <taxon>Streptomyces</taxon>
    </lineage>
</organism>
<dbReference type="STRING" id="36818.BGK67_00815"/>
<dbReference type="RefSeq" id="WP_069918221.1">
    <property type="nucleotide sequence ID" value="NZ_MEHK01000001.1"/>
</dbReference>
<keyword evidence="4" id="KW-0444">Lipid biosynthesis</keyword>
<dbReference type="Pfam" id="PF03405">
    <property type="entry name" value="FA_desaturase_2"/>
    <property type="match status" value="1"/>
</dbReference>
<evidence type="ECO:0000256" key="1">
    <source>
        <dbReference type="ARBA" id="ARBA00001954"/>
    </source>
</evidence>
<evidence type="ECO:0000313" key="13">
    <source>
        <dbReference type="Proteomes" id="UP000095705"/>
    </source>
</evidence>
<feature type="binding site" evidence="11">
    <location>
        <position position="114"/>
    </location>
    <ligand>
        <name>Fe cation</name>
        <dbReference type="ChEBI" id="CHEBI:24875"/>
        <label>1</label>
    </ligand>
</feature>